<evidence type="ECO:0000313" key="4">
    <source>
        <dbReference type="EMBL" id="SPR01200.1"/>
    </source>
</evidence>
<feature type="compositionally biased region" description="Basic and acidic residues" evidence="1">
    <location>
        <begin position="140"/>
        <end position="153"/>
    </location>
</feature>
<dbReference type="GO" id="GO:0071208">
    <property type="term" value="F:histone pre-mRNA DCP binding"/>
    <property type="evidence" value="ECO:0007669"/>
    <property type="project" value="TreeGrafter"/>
</dbReference>
<organism evidence="3 5">
    <name type="scientific">Plasmodiophora brassicae</name>
    <name type="common">Clubroot disease agent</name>
    <dbReference type="NCBI Taxonomy" id="37360"/>
    <lineage>
        <taxon>Eukaryota</taxon>
        <taxon>Sar</taxon>
        <taxon>Rhizaria</taxon>
        <taxon>Endomyxa</taxon>
        <taxon>Phytomyxea</taxon>
        <taxon>Plasmodiophorida</taxon>
        <taxon>Plasmodiophoridae</taxon>
        <taxon>Plasmodiophora</taxon>
    </lineage>
</organism>
<proteinExistence type="predicted"/>
<dbReference type="GO" id="GO:0016604">
    <property type="term" value="C:nuclear body"/>
    <property type="evidence" value="ECO:0007669"/>
    <property type="project" value="TreeGrafter"/>
</dbReference>
<evidence type="ECO:0000259" key="2">
    <source>
        <dbReference type="PROSITE" id="PS52002"/>
    </source>
</evidence>
<dbReference type="OrthoDB" id="10256176at2759"/>
<reference evidence="3 5" key="1">
    <citation type="submission" date="2015-02" db="EMBL/GenBank/DDBJ databases">
        <authorList>
            <person name="Chooi Y.-H."/>
        </authorList>
    </citation>
    <scope>NUCLEOTIDE SEQUENCE [LARGE SCALE GENOMIC DNA]</scope>
    <source>
        <strain evidence="3">E3</strain>
    </source>
</reference>
<dbReference type="PANTHER" id="PTHR21196:SF1">
    <property type="entry name" value="U7 SNRNA-ASSOCIATED SM-LIKE PROTEIN LSM10"/>
    <property type="match status" value="1"/>
</dbReference>
<dbReference type="AlphaFoldDB" id="A0A0G4IZU7"/>
<evidence type="ECO:0000313" key="5">
    <source>
        <dbReference type="Proteomes" id="UP000039324"/>
    </source>
</evidence>
<dbReference type="Proteomes" id="UP000290189">
    <property type="component" value="Unassembled WGS sequence"/>
</dbReference>
<dbReference type="STRING" id="37360.A0A0G4IZU7"/>
<dbReference type="InterPro" id="IPR001163">
    <property type="entry name" value="Sm_dom_euk/arc"/>
</dbReference>
<dbReference type="InterPro" id="IPR052840">
    <property type="entry name" value="U7_snRNA_Sm-like"/>
</dbReference>
<evidence type="ECO:0000313" key="6">
    <source>
        <dbReference type="Proteomes" id="UP000290189"/>
    </source>
</evidence>
<dbReference type="Pfam" id="PF01423">
    <property type="entry name" value="LSM"/>
    <property type="match status" value="1"/>
</dbReference>
<dbReference type="GO" id="GO:0006398">
    <property type="term" value="P:mRNA 3'-end processing by stem-loop binding and cleavage"/>
    <property type="evidence" value="ECO:0007669"/>
    <property type="project" value="TreeGrafter"/>
</dbReference>
<evidence type="ECO:0000313" key="3">
    <source>
        <dbReference type="EMBL" id="CEP00893.1"/>
    </source>
</evidence>
<reference evidence="4 6" key="2">
    <citation type="submission" date="2018-03" db="EMBL/GenBank/DDBJ databases">
        <authorList>
            <person name="Fogelqvist J."/>
        </authorList>
    </citation>
    <scope>NUCLEOTIDE SEQUENCE [LARGE SCALE GENOMIC DNA]</scope>
</reference>
<feature type="compositionally biased region" description="Low complexity" evidence="1">
    <location>
        <begin position="107"/>
        <end position="119"/>
    </location>
</feature>
<dbReference type="InterPro" id="IPR047575">
    <property type="entry name" value="Sm"/>
</dbReference>
<keyword evidence="4" id="KW-0496">Mitochondrion</keyword>
<dbReference type="Gene3D" id="2.30.30.100">
    <property type="match status" value="1"/>
</dbReference>
<dbReference type="EMBL" id="CDSF01000104">
    <property type="protein sequence ID" value="CEP00893.1"/>
    <property type="molecule type" value="Genomic_DNA"/>
</dbReference>
<dbReference type="PANTHER" id="PTHR21196">
    <property type="entry name" value="U7 SNRNA-ASSOCIATED SM-LIKE PROTEIN LSM10"/>
    <property type="match status" value="1"/>
</dbReference>
<dbReference type="GO" id="GO:0071209">
    <property type="term" value="F:U7 snRNA binding"/>
    <property type="evidence" value="ECO:0007669"/>
    <property type="project" value="TreeGrafter"/>
</dbReference>
<feature type="domain" description="Sm" evidence="2">
    <location>
        <begin position="14"/>
        <end position="90"/>
    </location>
</feature>
<geneLocation type="mitochondrion" evidence="4"/>
<feature type="region of interest" description="Disordered" evidence="1">
    <location>
        <begin position="101"/>
        <end position="153"/>
    </location>
</feature>
<dbReference type="EMBL" id="OVEO01000016">
    <property type="protein sequence ID" value="SPR01200.1"/>
    <property type="molecule type" value="Genomic_DNA"/>
</dbReference>
<gene>
    <name evidence="3" type="ORF">PBRA_008205</name>
    <name evidence="4" type="ORF">PLBR_LOCUS8415</name>
</gene>
<dbReference type="GO" id="GO:0071254">
    <property type="term" value="C:cytoplasmic U snRNP body"/>
    <property type="evidence" value="ECO:0007669"/>
    <property type="project" value="TreeGrafter"/>
</dbReference>
<name>A0A0G4IZU7_PLABS</name>
<dbReference type="SUPFAM" id="SSF50182">
    <property type="entry name" value="Sm-like ribonucleoproteins"/>
    <property type="match status" value="1"/>
</dbReference>
<protein>
    <recommendedName>
        <fullName evidence="2">Sm domain-containing protein</fullName>
    </recommendedName>
</protein>
<evidence type="ECO:0000256" key="1">
    <source>
        <dbReference type="SAM" id="MobiDB-lite"/>
    </source>
</evidence>
<accession>A0A0G4IZU7</accession>
<sequence length="153" mass="17348">MVPGRCGGGAGDRTLATVLQALVGQRVAIDLKNDSTVEGRLVAVDQRMNCRLTSARTYKRYHDDSATGEHLSAVFIKGNRIRYVEIPDYVDVAECINEQRRKRNRRNAQQQQQQQQQRAPRSRRRPMQDGGPHPAIVVRLRPDPDIVDERSTC</sequence>
<keyword evidence="5" id="KW-1185">Reference proteome</keyword>
<dbReference type="PROSITE" id="PS52002">
    <property type="entry name" value="SM"/>
    <property type="match status" value="1"/>
</dbReference>
<dbReference type="Proteomes" id="UP000039324">
    <property type="component" value="Unassembled WGS sequence"/>
</dbReference>
<dbReference type="SMART" id="SM00651">
    <property type="entry name" value="Sm"/>
    <property type="match status" value="1"/>
</dbReference>
<dbReference type="InterPro" id="IPR010920">
    <property type="entry name" value="LSM_dom_sf"/>
</dbReference>